<gene>
    <name evidence="1" type="ORF">P691DRAFT_690077</name>
</gene>
<reference evidence="1" key="1">
    <citation type="submission" date="2020-11" db="EMBL/GenBank/DDBJ databases">
        <authorList>
            <consortium name="DOE Joint Genome Institute"/>
            <person name="Ahrendt S."/>
            <person name="Riley R."/>
            <person name="Andreopoulos W."/>
            <person name="Labutti K."/>
            <person name="Pangilinan J."/>
            <person name="Ruiz-Duenas F.J."/>
            <person name="Barrasa J.M."/>
            <person name="Sanchez-Garcia M."/>
            <person name="Camarero S."/>
            <person name="Miyauchi S."/>
            <person name="Serrano A."/>
            <person name="Linde D."/>
            <person name="Babiker R."/>
            <person name="Drula E."/>
            <person name="Ayuso-Fernandez I."/>
            <person name="Pacheco R."/>
            <person name="Padilla G."/>
            <person name="Ferreira P."/>
            <person name="Barriuso J."/>
            <person name="Kellner H."/>
            <person name="Castanera R."/>
            <person name="Alfaro M."/>
            <person name="Ramirez L."/>
            <person name="Pisabarro A.G."/>
            <person name="Kuo A."/>
            <person name="Tritt A."/>
            <person name="Lipzen A."/>
            <person name="He G."/>
            <person name="Yan M."/>
            <person name="Ng V."/>
            <person name="Cullen D."/>
            <person name="Martin F."/>
            <person name="Rosso M.-N."/>
            <person name="Henrissat B."/>
            <person name="Hibbett D."/>
            <person name="Martinez A.T."/>
            <person name="Grigoriev I.V."/>
        </authorList>
    </citation>
    <scope>NUCLEOTIDE SEQUENCE</scope>
    <source>
        <strain evidence="1">MF-IS2</strain>
    </source>
</reference>
<accession>A0A9P5WVW4</accession>
<name>A0A9P5WVW4_9AGAR</name>
<evidence type="ECO:0000313" key="2">
    <source>
        <dbReference type="Proteomes" id="UP000807342"/>
    </source>
</evidence>
<proteinExistence type="predicted"/>
<comment type="caution">
    <text evidence="1">The sequence shown here is derived from an EMBL/GenBank/DDBJ whole genome shotgun (WGS) entry which is preliminary data.</text>
</comment>
<keyword evidence="2" id="KW-1185">Reference proteome</keyword>
<protein>
    <submittedName>
        <fullName evidence="1">Uncharacterized protein</fullName>
    </submittedName>
</protein>
<dbReference type="EMBL" id="MU153671">
    <property type="protein sequence ID" value="KAF9439683.1"/>
    <property type="molecule type" value="Genomic_DNA"/>
</dbReference>
<sequence>MQLILSCHSRNSTYSTKTGEVLYKVNIPCQLPGLGVTTIQKAVGTINGVWLGNSEQSNPRAKPMLYKRKLLVSDREEDDNSIDGCCPVECNIDNTIVLSDSEHKEDQAPQSSPSKIPVHKGHFAFCAQIDFQTFQSTCFQYNGHNIPVSQYFHRS</sequence>
<dbReference type="Proteomes" id="UP000807342">
    <property type="component" value="Unassembled WGS sequence"/>
</dbReference>
<dbReference type="AlphaFoldDB" id="A0A9P5WVW4"/>
<dbReference type="OrthoDB" id="3360976at2759"/>
<organism evidence="1 2">
    <name type="scientific">Macrolepiota fuliginosa MF-IS2</name>
    <dbReference type="NCBI Taxonomy" id="1400762"/>
    <lineage>
        <taxon>Eukaryota</taxon>
        <taxon>Fungi</taxon>
        <taxon>Dikarya</taxon>
        <taxon>Basidiomycota</taxon>
        <taxon>Agaricomycotina</taxon>
        <taxon>Agaricomycetes</taxon>
        <taxon>Agaricomycetidae</taxon>
        <taxon>Agaricales</taxon>
        <taxon>Agaricineae</taxon>
        <taxon>Agaricaceae</taxon>
        <taxon>Macrolepiota</taxon>
    </lineage>
</organism>
<evidence type="ECO:0000313" key="1">
    <source>
        <dbReference type="EMBL" id="KAF9439683.1"/>
    </source>
</evidence>